<feature type="non-terminal residue" evidence="1">
    <location>
        <position position="1"/>
    </location>
</feature>
<comment type="caution">
    <text evidence="1">The sequence shown here is derived from an EMBL/GenBank/DDBJ whole genome shotgun (WGS) entry which is preliminary data.</text>
</comment>
<reference evidence="1 2" key="1">
    <citation type="journal article" date="2018" name="Front. Plant Sci.">
        <title>Red Clover (Trifolium pratense) and Zigzag Clover (T. medium) - A Picture of Genomic Similarities and Differences.</title>
        <authorList>
            <person name="Dluhosova J."/>
            <person name="Istvanek J."/>
            <person name="Nedelnik J."/>
            <person name="Repkova J."/>
        </authorList>
    </citation>
    <scope>NUCLEOTIDE SEQUENCE [LARGE SCALE GENOMIC DNA]</scope>
    <source>
        <strain evidence="2">cv. 10/8</strain>
        <tissue evidence="1">Leaf</tissue>
    </source>
</reference>
<dbReference type="Proteomes" id="UP000265520">
    <property type="component" value="Unassembled WGS sequence"/>
</dbReference>
<sequence length="33" mass="3924">NRDETQARELIETMAQTESELKMTGVLRRKLEF</sequence>
<proteinExistence type="predicted"/>
<evidence type="ECO:0000313" key="2">
    <source>
        <dbReference type="Proteomes" id="UP000265520"/>
    </source>
</evidence>
<organism evidence="1 2">
    <name type="scientific">Trifolium medium</name>
    <dbReference type="NCBI Taxonomy" id="97028"/>
    <lineage>
        <taxon>Eukaryota</taxon>
        <taxon>Viridiplantae</taxon>
        <taxon>Streptophyta</taxon>
        <taxon>Embryophyta</taxon>
        <taxon>Tracheophyta</taxon>
        <taxon>Spermatophyta</taxon>
        <taxon>Magnoliopsida</taxon>
        <taxon>eudicotyledons</taxon>
        <taxon>Gunneridae</taxon>
        <taxon>Pentapetalae</taxon>
        <taxon>rosids</taxon>
        <taxon>fabids</taxon>
        <taxon>Fabales</taxon>
        <taxon>Fabaceae</taxon>
        <taxon>Papilionoideae</taxon>
        <taxon>50 kb inversion clade</taxon>
        <taxon>NPAAA clade</taxon>
        <taxon>Hologalegina</taxon>
        <taxon>IRL clade</taxon>
        <taxon>Trifolieae</taxon>
        <taxon>Trifolium</taxon>
    </lineage>
</organism>
<dbReference type="EMBL" id="LXQA010976683">
    <property type="protein sequence ID" value="MCI79572.1"/>
    <property type="molecule type" value="Genomic_DNA"/>
</dbReference>
<dbReference type="AlphaFoldDB" id="A0A392UWS2"/>
<evidence type="ECO:0000313" key="1">
    <source>
        <dbReference type="EMBL" id="MCI79572.1"/>
    </source>
</evidence>
<keyword evidence="2" id="KW-1185">Reference proteome</keyword>
<protein>
    <submittedName>
        <fullName evidence="1">Uncharacterized protein</fullName>
    </submittedName>
</protein>
<name>A0A392UWS2_9FABA</name>
<accession>A0A392UWS2</accession>